<comment type="similarity">
    <text evidence="1 7">Belongs to the Lgt family.</text>
</comment>
<dbReference type="Proteomes" id="UP000673394">
    <property type="component" value="Unassembled WGS sequence"/>
</dbReference>
<feature type="transmembrane region" description="Helical" evidence="7">
    <location>
        <begin position="259"/>
        <end position="279"/>
    </location>
</feature>
<comment type="subcellular location">
    <subcellularLocation>
        <location evidence="7">Cell membrane</location>
        <topology evidence="7">Multi-pass membrane protein</topology>
    </subcellularLocation>
</comment>
<feature type="transmembrane region" description="Helical" evidence="7">
    <location>
        <begin position="45"/>
        <end position="68"/>
    </location>
</feature>
<dbReference type="PANTHER" id="PTHR30589:SF0">
    <property type="entry name" value="PHOSPHATIDYLGLYCEROL--PROLIPOPROTEIN DIACYLGLYCERYL TRANSFERASE"/>
    <property type="match status" value="1"/>
</dbReference>
<keyword evidence="3 7" id="KW-0808">Transferase</keyword>
<dbReference type="PANTHER" id="PTHR30589">
    <property type="entry name" value="PROLIPOPROTEIN DIACYLGLYCERYL TRANSFERASE"/>
    <property type="match status" value="1"/>
</dbReference>
<evidence type="ECO:0000256" key="1">
    <source>
        <dbReference type="ARBA" id="ARBA00007150"/>
    </source>
</evidence>
<evidence type="ECO:0000256" key="7">
    <source>
        <dbReference type="HAMAP-Rule" id="MF_01147"/>
    </source>
</evidence>
<comment type="pathway">
    <text evidence="7">Protein modification; lipoprotein biosynthesis (diacylglyceryl transfer).</text>
</comment>
<feature type="transmembrane region" description="Helical" evidence="7">
    <location>
        <begin position="174"/>
        <end position="192"/>
    </location>
</feature>
<keyword evidence="4 7" id="KW-0812">Transmembrane</keyword>
<comment type="catalytic activity">
    <reaction evidence="7">
        <text>L-cysteinyl-[prolipoprotein] + a 1,2-diacyl-sn-glycero-3-phospho-(1'-sn-glycerol) = an S-1,2-diacyl-sn-glyceryl-L-cysteinyl-[prolipoprotein] + sn-glycerol 1-phosphate + H(+)</text>
        <dbReference type="Rhea" id="RHEA:56712"/>
        <dbReference type="Rhea" id="RHEA-COMP:14679"/>
        <dbReference type="Rhea" id="RHEA-COMP:14680"/>
        <dbReference type="ChEBI" id="CHEBI:15378"/>
        <dbReference type="ChEBI" id="CHEBI:29950"/>
        <dbReference type="ChEBI" id="CHEBI:57685"/>
        <dbReference type="ChEBI" id="CHEBI:64716"/>
        <dbReference type="ChEBI" id="CHEBI:140658"/>
        <dbReference type="EC" id="2.5.1.145"/>
    </reaction>
</comment>
<proteinExistence type="inferred from homology"/>
<name>A0ABS5C9I8_9BACL</name>
<dbReference type="HAMAP" id="MF_01147">
    <property type="entry name" value="Lgt"/>
    <property type="match status" value="1"/>
</dbReference>
<keyword evidence="8" id="KW-0328">Glycosyltransferase</keyword>
<protein>
    <recommendedName>
        <fullName evidence="7">Phosphatidylglycerol--prolipoprotein diacylglyceryl transferase</fullName>
        <ecNumber evidence="7">2.5.1.145</ecNumber>
    </recommendedName>
</protein>
<dbReference type="GO" id="GO:0016757">
    <property type="term" value="F:glycosyltransferase activity"/>
    <property type="evidence" value="ECO:0007669"/>
    <property type="project" value="UniProtKB-KW"/>
</dbReference>
<evidence type="ECO:0000256" key="5">
    <source>
        <dbReference type="ARBA" id="ARBA00022989"/>
    </source>
</evidence>
<evidence type="ECO:0000256" key="3">
    <source>
        <dbReference type="ARBA" id="ARBA00022679"/>
    </source>
</evidence>
<keyword evidence="6 7" id="KW-0472">Membrane</keyword>
<dbReference type="EMBL" id="JAGKSP010000002">
    <property type="protein sequence ID" value="MBP3962599.1"/>
    <property type="molecule type" value="Genomic_DNA"/>
</dbReference>
<dbReference type="RefSeq" id="WP_210656919.1">
    <property type="nucleotide sequence ID" value="NZ_JAGKSP010000002.1"/>
</dbReference>
<comment type="function">
    <text evidence="7">Catalyzes the transfer of the diacylglyceryl group from phosphatidylglycerol to the sulfhydryl group of the N-terminal cysteine of a prolipoprotein, the first step in the formation of mature lipoproteins.</text>
</comment>
<sequence>MLNSIAISLGPIQIHWYGIIIGFGALLGLMLAIREGKRFGISSDFFMDLLLIGLPSALIGARTYYVAFEWNYYRDNLSDIIAIWHGGIAIYGALIGAILAAVIYTRRKGYDFWRIADFCAPGLITGQMIGRWGNFMNQEAHGGPVTESFLRNTLHLPNFIVNQMYIDGQYYHPTFLYESIWSLTGLLVLLWIRRRSFLRSGELFMSYFIWYSLGRFYVEGVRTDSLAFAGPQWLASFLKAIWSPMSSFGWGAMEAGKNIRISQLLAVAILLAAVAFIIIRRKQKSGVPYSSPVRTKLSNVSAIQGQLPQES</sequence>
<dbReference type="EC" id="2.5.1.145" evidence="7"/>
<keyword evidence="5 7" id="KW-1133">Transmembrane helix</keyword>
<keyword evidence="9" id="KW-1185">Reference proteome</keyword>
<keyword evidence="2 7" id="KW-1003">Cell membrane</keyword>
<feature type="transmembrane region" description="Helical" evidence="7">
    <location>
        <begin position="80"/>
        <end position="104"/>
    </location>
</feature>
<dbReference type="PROSITE" id="PS01311">
    <property type="entry name" value="LGT"/>
    <property type="match status" value="1"/>
</dbReference>
<dbReference type="InterPro" id="IPR001640">
    <property type="entry name" value="Lgt"/>
</dbReference>
<evidence type="ECO:0000313" key="9">
    <source>
        <dbReference type="Proteomes" id="UP000673394"/>
    </source>
</evidence>
<organism evidence="8 9">
    <name type="scientific">Paenibacillus lignilyticus</name>
    <dbReference type="NCBI Taxonomy" id="1172615"/>
    <lineage>
        <taxon>Bacteria</taxon>
        <taxon>Bacillati</taxon>
        <taxon>Bacillota</taxon>
        <taxon>Bacilli</taxon>
        <taxon>Bacillales</taxon>
        <taxon>Paenibacillaceae</taxon>
        <taxon>Paenibacillus</taxon>
    </lineage>
</organism>
<gene>
    <name evidence="7" type="primary">lgt</name>
    <name evidence="8" type="ORF">I8J30_07755</name>
</gene>
<feature type="transmembrane region" description="Helical" evidence="7">
    <location>
        <begin position="14"/>
        <end position="33"/>
    </location>
</feature>
<comment type="caution">
    <text evidence="8">The sequence shown here is derived from an EMBL/GenBank/DDBJ whole genome shotgun (WGS) entry which is preliminary data.</text>
</comment>
<evidence type="ECO:0000256" key="4">
    <source>
        <dbReference type="ARBA" id="ARBA00022692"/>
    </source>
</evidence>
<evidence type="ECO:0000256" key="6">
    <source>
        <dbReference type="ARBA" id="ARBA00023136"/>
    </source>
</evidence>
<reference evidence="8 9" key="1">
    <citation type="submission" date="2021-04" db="EMBL/GenBank/DDBJ databases">
        <title>Paenibacillus sp. DLE-14 whole genome sequence.</title>
        <authorList>
            <person name="Ham Y.J."/>
        </authorList>
    </citation>
    <scope>NUCLEOTIDE SEQUENCE [LARGE SCALE GENOMIC DNA]</scope>
    <source>
        <strain evidence="8 9">DLE-14</strain>
    </source>
</reference>
<evidence type="ECO:0000256" key="2">
    <source>
        <dbReference type="ARBA" id="ARBA00022475"/>
    </source>
</evidence>
<accession>A0ABS5C9I8</accession>
<dbReference type="NCBIfam" id="TIGR00544">
    <property type="entry name" value="lgt"/>
    <property type="match status" value="1"/>
</dbReference>
<feature type="binding site" evidence="7">
    <location>
        <position position="131"/>
    </location>
    <ligand>
        <name>a 1,2-diacyl-sn-glycero-3-phospho-(1'-sn-glycerol)</name>
        <dbReference type="ChEBI" id="CHEBI:64716"/>
    </ligand>
</feature>
<evidence type="ECO:0000313" key="8">
    <source>
        <dbReference type="EMBL" id="MBP3962599.1"/>
    </source>
</evidence>
<dbReference type="Pfam" id="PF01790">
    <property type="entry name" value="LGT"/>
    <property type="match status" value="1"/>
</dbReference>